<dbReference type="InterPro" id="IPR051965">
    <property type="entry name" value="ChromReg_NeuronalGeneExpr"/>
</dbReference>
<keyword evidence="2 3" id="KW-0539">Nucleus</keyword>
<dbReference type="Pfam" id="PF00536">
    <property type="entry name" value="SAM_1"/>
    <property type="match status" value="1"/>
</dbReference>
<dbReference type="SUPFAM" id="SSF47769">
    <property type="entry name" value="SAM/Pointed domain"/>
    <property type="match status" value="1"/>
</dbReference>
<keyword evidence="7" id="KW-1185">Reference proteome</keyword>
<dbReference type="InterPro" id="IPR013761">
    <property type="entry name" value="SAM/pointed_sf"/>
</dbReference>
<feature type="DNA-binding region" description="HMG box" evidence="3">
    <location>
        <begin position="116"/>
        <end position="182"/>
    </location>
</feature>
<feature type="compositionally biased region" description="Basic and acidic residues" evidence="4">
    <location>
        <begin position="492"/>
        <end position="502"/>
    </location>
</feature>
<evidence type="ECO:0000256" key="2">
    <source>
        <dbReference type="ARBA" id="ARBA00023242"/>
    </source>
</evidence>
<dbReference type="EMBL" id="WIGM01000018">
    <property type="protein sequence ID" value="KAF6844366.1"/>
    <property type="molecule type" value="Genomic_DNA"/>
</dbReference>
<dbReference type="GO" id="GO:0003677">
    <property type="term" value="F:DNA binding"/>
    <property type="evidence" value="ECO:0007669"/>
    <property type="project" value="UniProtKB-UniRule"/>
</dbReference>
<feature type="compositionally biased region" description="Low complexity" evidence="4">
    <location>
        <begin position="464"/>
        <end position="486"/>
    </location>
</feature>
<feature type="compositionally biased region" description="Polar residues" evidence="4">
    <location>
        <begin position="390"/>
        <end position="399"/>
    </location>
</feature>
<feature type="compositionally biased region" description="Low complexity" evidence="4">
    <location>
        <begin position="379"/>
        <end position="389"/>
    </location>
</feature>
<feature type="region of interest" description="Disordered" evidence="4">
    <location>
        <begin position="56"/>
        <end position="122"/>
    </location>
</feature>
<feature type="domain" description="HMG box" evidence="5">
    <location>
        <begin position="116"/>
        <end position="182"/>
    </location>
</feature>
<dbReference type="Gene3D" id="1.10.150.50">
    <property type="entry name" value="Transcription Factor, Ets-1"/>
    <property type="match status" value="1"/>
</dbReference>
<dbReference type="PROSITE" id="PS50118">
    <property type="entry name" value="HMG_BOX_2"/>
    <property type="match status" value="1"/>
</dbReference>
<dbReference type="Proteomes" id="UP000639643">
    <property type="component" value="Unassembled WGS sequence"/>
</dbReference>
<evidence type="ECO:0000256" key="1">
    <source>
        <dbReference type="ARBA" id="ARBA00023125"/>
    </source>
</evidence>
<reference evidence="6" key="1">
    <citation type="journal article" date="2020" name="Phytopathology">
        <title>Genome Sequence Resources of Colletotrichum truncatum, C. plurivorum, C. musicola, and C. sojae: Four Species Pathogenic to Soybean (Glycine max).</title>
        <authorList>
            <person name="Rogerio F."/>
            <person name="Boufleur T.R."/>
            <person name="Ciampi-Guillardi M."/>
            <person name="Sukno S.A."/>
            <person name="Thon M.R."/>
            <person name="Massola Junior N.S."/>
            <person name="Baroncelli R."/>
        </authorList>
    </citation>
    <scope>NUCLEOTIDE SEQUENCE</scope>
    <source>
        <strain evidence="6">LFN0074</strain>
    </source>
</reference>
<feature type="compositionally biased region" description="Polar residues" evidence="4">
    <location>
        <begin position="261"/>
        <end position="280"/>
    </location>
</feature>
<dbReference type="GO" id="GO:0005634">
    <property type="term" value="C:nucleus"/>
    <property type="evidence" value="ECO:0007669"/>
    <property type="project" value="UniProtKB-UniRule"/>
</dbReference>
<gene>
    <name evidence="6" type="ORF">CMUS01_01140</name>
</gene>
<dbReference type="InterPro" id="IPR036910">
    <property type="entry name" value="HMG_box_dom_sf"/>
</dbReference>
<evidence type="ECO:0000259" key="5">
    <source>
        <dbReference type="PROSITE" id="PS50118"/>
    </source>
</evidence>
<feature type="region of interest" description="Disordered" evidence="4">
    <location>
        <begin position="204"/>
        <end position="502"/>
    </location>
</feature>
<sequence>MAQELGSIFAELGISQYLDTFLDQGFDTWDTILDITESDLDALGVKLGHRRKLQRRIANSRGHAPEASLVSPTRASVEEPKPEAQRPEQPRPENKDGPVVTKRKYRRHPKPDENAPERPPSAYVLFSNKMRDELKGRNLTFTEIAKLVGEHWQNLTPAEKEPYESSALKAKEKYNHDLSEYKKTPEYRKYMVYLADFKQRQANASQAKESSKRQKLESGARLTNGSASATPGSLSSTGSGTESQPGSEPPPNRKQRVGSVVSLSESQYSTAVPTPVSQHHQAADDAVHSPTSTHFDRESMHSTSPRASHSRSRRPTWTESQFNPELPAAPTHLPSVSDLMNGTPGLNGMSRSPETNGFGAFAPPQHHGQVPPPLKHEYSSAGSSASSGSMPSYPQTPSNVPLPIHGLLNKAPAVAPHDAHPSPYGAAPSYGQDQKPVFAPPLQGPHGARNGYHSPPPALMRYQSSSSSSGTEGSLPSSHASSHASSQTSLGLHERSNSKYDGMDALLNASKLLNRRE</sequence>
<dbReference type="OrthoDB" id="1919336at2759"/>
<dbReference type="SMART" id="SM00454">
    <property type="entry name" value="SAM"/>
    <property type="match status" value="1"/>
</dbReference>
<accession>A0A8H6NXI6</accession>
<organism evidence="6 7">
    <name type="scientific">Colletotrichum musicola</name>
    <dbReference type="NCBI Taxonomy" id="2175873"/>
    <lineage>
        <taxon>Eukaryota</taxon>
        <taxon>Fungi</taxon>
        <taxon>Dikarya</taxon>
        <taxon>Ascomycota</taxon>
        <taxon>Pezizomycotina</taxon>
        <taxon>Sordariomycetes</taxon>
        <taxon>Hypocreomycetidae</taxon>
        <taxon>Glomerellales</taxon>
        <taxon>Glomerellaceae</taxon>
        <taxon>Colletotrichum</taxon>
        <taxon>Colletotrichum orchidearum species complex</taxon>
    </lineage>
</organism>
<dbReference type="Gene3D" id="1.10.30.10">
    <property type="entry name" value="High mobility group box domain"/>
    <property type="match status" value="1"/>
</dbReference>
<dbReference type="SMART" id="SM00398">
    <property type="entry name" value="HMG"/>
    <property type="match status" value="1"/>
</dbReference>
<feature type="compositionally biased region" description="Basic and acidic residues" evidence="4">
    <location>
        <begin position="209"/>
        <end position="218"/>
    </location>
</feature>
<dbReference type="InterPro" id="IPR009071">
    <property type="entry name" value="HMG_box_dom"/>
</dbReference>
<dbReference type="InterPro" id="IPR001660">
    <property type="entry name" value="SAM"/>
</dbReference>
<proteinExistence type="predicted"/>
<evidence type="ECO:0000256" key="4">
    <source>
        <dbReference type="SAM" id="MobiDB-lite"/>
    </source>
</evidence>
<keyword evidence="1 3" id="KW-0238">DNA-binding</keyword>
<dbReference type="Pfam" id="PF00505">
    <property type="entry name" value="HMG_box"/>
    <property type="match status" value="1"/>
</dbReference>
<dbReference type="SUPFAM" id="SSF47095">
    <property type="entry name" value="HMG-box"/>
    <property type="match status" value="1"/>
</dbReference>
<evidence type="ECO:0000313" key="6">
    <source>
        <dbReference type="EMBL" id="KAF6844366.1"/>
    </source>
</evidence>
<comment type="caution">
    <text evidence="6">The sequence shown here is derived from an EMBL/GenBank/DDBJ whole genome shotgun (WGS) entry which is preliminary data.</text>
</comment>
<dbReference type="AlphaFoldDB" id="A0A8H6NXI6"/>
<evidence type="ECO:0000313" key="7">
    <source>
        <dbReference type="Proteomes" id="UP000639643"/>
    </source>
</evidence>
<dbReference type="GO" id="GO:0010468">
    <property type="term" value="P:regulation of gene expression"/>
    <property type="evidence" value="ECO:0007669"/>
    <property type="project" value="TreeGrafter"/>
</dbReference>
<feature type="compositionally biased region" description="Basic and acidic residues" evidence="4">
    <location>
        <begin position="76"/>
        <end position="96"/>
    </location>
</feature>
<name>A0A8H6NXI6_9PEZI</name>
<protein>
    <submittedName>
        <fullName evidence="6">HMG box protein</fullName>
    </submittedName>
</protein>
<feature type="compositionally biased region" description="Low complexity" evidence="4">
    <location>
        <begin position="225"/>
        <end position="243"/>
    </location>
</feature>
<dbReference type="PANTHER" id="PTHR46040:SF3">
    <property type="entry name" value="HIGH MOBILITY GROUP PROTEIN 2"/>
    <property type="match status" value="1"/>
</dbReference>
<evidence type="ECO:0000256" key="3">
    <source>
        <dbReference type="PROSITE-ProRule" id="PRU00267"/>
    </source>
</evidence>
<dbReference type="PANTHER" id="PTHR46040">
    <property type="entry name" value="HIGH MOBILITY GROUP PROTEIN 2"/>
    <property type="match status" value="1"/>
</dbReference>